<dbReference type="Pfam" id="PF04504">
    <property type="entry name" value="GeBP-like_DBD"/>
    <property type="match status" value="1"/>
</dbReference>
<accession>A0AAD8SSN6</accession>
<name>A0AAD8SSN6_LOLMU</name>
<keyword evidence="5" id="KW-1185">Reference proteome</keyword>
<protein>
    <recommendedName>
        <fullName evidence="3">Glabrous enhancer-binding protein-like DBD domain-containing protein</fullName>
    </recommendedName>
</protein>
<dbReference type="PANTHER" id="PTHR31662">
    <property type="entry name" value="BNAANNG10740D PROTEIN-RELATED"/>
    <property type="match status" value="1"/>
</dbReference>
<dbReference type="InterPro" id="IPR007592">
    <property type="entry name" value="GEBP"/>
</dbReference>
<reference evidence="4" key="1">
    <citation type="submission" date="2023-07" db="EMBL/GenBank/DDBJ databases">
        <title>A chromosome-level genome assembly of Lolium multiflorum.</title>
        <authorList>
            <person name="Chen Y."/>
            <person name="Copetti D."/>
            <person name="Kolliker R."/>
            <person name="Studer B."/>
        </authorList>
    </citation>
    <scope>NUCLEOTIDE SEQUENCE</scope>
    <source>
        <strain evidence="4">02402/16</strain>
        <tissue evidence="4">Leaf</tissue>
    </source>
</reference>
<dbReference type="EMBL" id="JAUUTY010000003">
    <property type="protein sequence ID" value="KAK1663718.1"/>
    <property type="molecule type" value="Genomic_DNA"/>
</dbReference>
<dbReference type="GO" id="GO:0005634">
    <property type="term" value="C:nucleus"/>
    <property type="evidence" value="ECO:0007669"/>
    <property type="project" value="TreeGrafter"/>
</dbReference>
<feature type="region of interest" description="Disordered" evidence="2">
    <location>
        <begin position="1"/>
        <end position="119"/>
    </location>
</feature>
<evidence type="ECO:0000256" key="1">
    <source>
        <dbReference type="ARBA" id="ARBA00010820"/>
    </source>
</evidence>
<feature type="domain" description="Glabrous enhancer-binding protein-like DBD" evidence="3">
    <location>
        <begin position="134"/>
        <end position="226"/>
    </location>
</feature>
<evidence type="ECO:0000259" key="3">
    <source>
        <dbReference type="Pfam" id="PF04504"/>
    </source>
</evidence>
<evidence type="ECO:0000256" key="2">
    <source>
        <dbReference type="SAM" id="MobiDB-lite"/>
    </source>
</evidence>
<dbReference type="GO" id="GO:0006355">
    <property type="term" value="P:regulation of DNA-templated transcription"/>
    <property type="evidence" value="ECO:0007669"/>
    <property type="project" value="InterPro"/>
</dbReference>
<dbReference type="AlphaFoldDB" id="A0AAD8SSN6"/>
<sequence>MGDAPKSSSARRSWHTLFPDDAPTPTAPSSPPPALRTLPQSQSATNLISSPQLINKSPGQKMDEAKASQQPRAGDPSANEVVQEVEASANDRVQEEKEAPKTDLPASGPESTPLDVAAGDKKKAVAKGKVAGIRVWSVEDEFGILESLAAFVKAYGKPPGRSQLCEVVREHVVDKKEFTKTQIYEKVRGLRNKYYTMRTTAAASGAPPPGDADDLRKYDLSSKIWGDSLMLPKREIKENSSGRPLLRREFEELRDMYPHLTLMVEEIAGGDRCFLKRGFEFIDDGTACQLDAKLKKQQVLKMKIHRDRTSITREVLSTLVEYMA</sequence>
<feature type="compositionally biased region" description="Pro residues" evidence="2">
    <location>
        <begin position="25"/>
        <end position="34"/>
    </location>
</feature>
<comment type="caution">
    <text evidence="4">The sequence shown here is derived from an EMBL/GenBank/DDBJ whole genome shotgun (WGS) entry which is preliminary data.</text>
</comment>
<dbReference type="InterPro" id="IPR053932">
    <property type="entry name" value="GeBP-like_DBD"/>
</dbReference>
<proteinExistence type="inferred from homology"/>
<gene>
    <name evidence="4" type="ORF">QYE76_051877</name>
</gene>
<dbReference type="PANTHER" id="PTHR31662:SF9">
    <property type="entry name" value="OS09G0126600 PROTEIN"/>
    <property type="match status" value="1"/>
</dbReference>
<feature type="compositionally biased region" description="Basic and acidic residues" evidence="2">
    <location>
        <begin position="92"/>
        <end position="101"/>
    </location>
</feature>
<feature type="compositionally biased region" description="Polar residues" evidence="2">
    <location>
        <begin position="1"/>
        <end position="11"/>
    </location>
</feature>
<organism evidence="4 5">
    <name type="scientific">Lolium multiflorum</name>
    <name type="common">Italian ryegrass</name>
    <name type="synonym">Lolium perenne subsp. multiflorum</name>
    <dbReference type="NCBI Taxonomy" id="4521"/>
    <lineage>
        <taxon>Eukaryota</taxon>
        <taxon>Viridiplantae</taxon>
        <taxon>Streptophyta</taxon>
        <taxon>Embryophyta</taxon>
        <taxon>Tracheophyta</taxon>
        <taxon>Spermatophyta</taxon>
        <taxon>Magnoliopsida</taxon>
        <taxon>Liliopsida</taxon>
        <taxon>Poales</taxon>
        <taxon>Poaceae</taxon>
        <taxon>BOP clade</taxon>
        <taxon>Pooideae</taxon>
        <taxon>Poodae</taxon>
        <taxon>Poeae</taxon>
        <taxon>Poeae Chloroplast Group 2 (Poeae type)</taxon>
        <taxon>Loliodinae</taxon>
        <taxon>Loliinae</taxon>
        <taxon>Lolium</taxon>
    </lineage>
</organism>
<evidence type="ECO:0000313" key="4">
    <source>
        <dbReference type="EMBL" id="KAK1663718.1"/>
    </source>
</evidence>
<evidence type="ECO:0000313" key="5">
    <source>
        <dbReference type="Proteomes" id="UP001231189"/>
    </source>
</evidence>
<feature type="compositionally biased region" description="Polar residues" evidence="2">
    <location>
        <begin position="38"/>
        <end position="58"/>
    </location>
</feature>
<dbReference type="Proteomes" id="UP001231189">
    <property type="component" value="Unassembled WGS sequence"/>
</dbReference>
<comment type="similarity">
    <text evidence="1">Belongs to the GeBP family.</text>
</comment>